<dbReference type="EMBL" id="WAEL01000007">
    <property type="protein sequence ID" value="NID12255.1"/>
    <property type="molecule type" value="Genomic_DNA"/>
</dbReference>
<gene>
    <name evidence="2" type="ORF">F7231_18925</name>
</gene>
<reference evidence="3" key="2">
    <citation type="submission" date="2023-07" db="EMBL/GenBank/DDBJ databases">
        <authorList>
            <person name="Jung D.-H."/>
        </authorList>
    </citation>
    <scope>NUCLEOTIDE SEQUENCE [LARGE SCALE GENOMIC DNA]</scope>
    <source>
        <strain evidence="3">JA-25</strain>
    </source>
</reference>
<keyword evidence="1" id="KW-0812">Transmembrane</keyword>
<keyword evidence="3" id="KW-1185">Reference proteome</keyword>
<accession>A0ABX0QM75</accession>
<evidence type="ECO:0000256" key="1">
    <source>
        <dbReference type="SAM" id="Phobius"/>
    </source>
</evidence>
<proteinExistence type="predicted"/>
<keyword evidence="1" id="KW-0472">Membrane</keyword>
<dbReference type="Proteomes" id="UP000606008">
    <property type="component" value="Unassembled WGS sequence"/>
</dbReference>
<organism evidence="2 3">
    <name type="scientific">Fibrivirga algicola</name>
    <dbReference type="NCBI Taxonomy" id="2950420"/>
    <lineage>
        <taxon>Bacteria</taxon>
        <taxon>Pseudomonadati</taxon>
        <taxon>Bacteroidota</taxon>
        <taxon>Cytophagia</taxon>
        <taxon>Cytophagales</taxon>
        <taxon>Spirosomataceae</taxon>
        <taxon>Fibrivirga</taxon>
    </lineage>
</organism>
<sequence>MEPGKDTWINDVLGSLDGLSRAEPSPFLFAKIRNKLTDAPSSGYVPTRLVWLATASFALLAVLNWQLLQRVSGTTSPTSADLHTVVTDMHLYPSTHQLYAVWSGQNY</sequence>
<keyword evidence="1" id="KW-1133">Transmembrane helix</keyword>
<name>A0ABX0QM75_9BACT</name>
<feature type="transmembrane region" description="Helical" evidence="1">
    <location>
        <begin position="49"/>
        <end position="68"/>
    </location>
</feature>
<dbReference type="RefSeq" id="WP_166693093.1">
    <property type="nucleotide sequence ID" value="NZ_WAEL01000007.1"/>
</dbReference>
<evidence type="ECO:0000313" key="2">
    <source>
        <dbReference type="EMBL" id="NID12255.1"/>
    </source>
</evidence>
<evidence type="ECO:0000313" key="3">
    <source>
        <dbReference type="Proteomes" id="UP000606008"/>
    </source>
</evidence>
<reference evidence="3" key="1">
    <citation type="submission" date="2019-09" db="EMBL/GenBank/DDBJ databases">
        <authorList>
            <person name="Jung D.-H."/>
        </authorList>
    </citation>
    <scope>NUCLEOTIDE SEQUENCE [LARGE SCALE GENOMIC DNA]</scope>
    <source>
        <strain evidence="3">JA-25</strain>
    </source>
</reference>
<protein>
    <submittedName>
        <fullName evidence="2">Uncharacterized protein</fullName>
    </submittedName>
</protein>
<comment type="caution">
    <text evidence="2">The sequence shown here is derived from an EMBL/GenBank/DDBJ whole genome shotgun (WGS) entry which is preliminary data.</text>
</comment>